<proteinExistence type="predicted"/>
<name>A0A917MTD7_9BACT</name>
<keyword evidence="1" id="KW-0732">Signal</keyword>
<evidence type="ECO:0000313" key="2">
    <source>
        <dbReference type="EMBL" id="GGH63210.1"/>
    </source>
</evidence>
<gene>
    <name evidence="2" type="ORF">GCM10011379_13850</name>
</gene>
<reference evidence="2" key="1">
    <citation type="journal article" date="2014" name="Int. J. Syst. Evol. Microbiol.">
        <title>Complete genome sequence of Corynebacterium casei LMG S-19264T (=DSM 44701T), isolated from a smear-ripened cheese.</title>
        <authorList>
            <consortium name="US DOE Joint Genome Institute (JGI-PGF)"/>
            <person name="Walter F."/>
            <person name="Albersmeier A."/>
            <person name="Kalinowski J."/>
            <person name="Ruckert C."/>
        </authorList>
    </citation>
    <scope>NUCLEOTIDE SEQUENCE</scope>
    <source>
        <strain evidence="2">CGMCC 1.15290</strain>
    </source>
</reference>
<dbReference type="Proteomes" id="UP000627292">
    <property type="component" value="Unassembled WGS sequence"/>
</dbReference>
<dbReference type="EMBL" id="BMIB01000002">
    <property type="protein sequence ID" value="GGH63210.1"/>
    <property type="molecule type" value="Genomic_DNA"/>
</dbReference>
<feature type="chain" id="PRO_5037594918" evidence="1">
    <location>
        <begin position="21"/>
        <end position="214"/>
    </location>
</feature>
<dbReference type="PROSITE" id="PS51257">
    <property type="entry name" value="PROKAR_LIPOPROTEIN"/>
    <property type="match status" value="1"/>
</dbReference>
<evidence type="ECO:0000256" key="1">
    <source>
        <dbReference type="SAM" id="SignalP"/>
    </source>
</evidence>
<feature type="signal peptide" evidence="1">
    <location>
        <begin position="1"/>
        <end position="20"/>
    </location>
</feature>
<keyword evidence="3" id="KW-1185">Reference proteome</keyword>
<protein>
    <submittedName>
        <fullName evidence="2">Uncharacterized protein</fullName>
    </submittedName>
</protein>
<evidence type="ECO:0000313" key="3">
    <source>
        <dbReference type="Proteomes" id="UP000627292"/>
    </source>
</evidence>
<accession>A0A917MTD7</accession>
<sequence>MKQLSLLLLPLLLFTTSCLKSGNKIKTEDITTGEKWGIQIGSSPAEVYGQLQELDEEKNVSGVEVINMPLFDNPASVGPSITLYQIISLEEQDAAYPNRVLIAFNDNKVKVAAGTAMPDSVSRWPQNAADDKAIIYGEAISTFYDKLMDVHASGVLNNYKIRLGAKALATAYDPRMATYTRWRISFFHDGILSTADLYFKSGALERIYHEYTEM</sequence>
<dbReference type="AlphaFoldDB" id="A0A917MTD7"/>
<organism evidence="2 3">
    <name type="scientific">Filimonas zeae</name>
    <dbReference type="NCBI Taxonomy" id="1737353"/>
    <lineage>
        <taxon>Bacteria</taxon>
        <taxon>Pseudomonadati</taxon>
        <taxon>Bacteroidota</taxon>
        <taxon>Chitinophagia</taxon>
        <taxon>Chitinophagales</taxon>
        <taxon>Chitinophagaceae</taxon>
        <taxon>Filimonas</taxon>
    </lineage>
</organism>
<comment type="caution">
    <text evidence="2">The sequence shown here is derived from an EMBL/GenBank/DDBJ whole genome shotgun (WGS) entry which is preliminary data.</text>
</comment>
<dbReference type="RefSeq" id="WP_188951300.1">
    <property type="nucleotide sequence ID" value="NZ_BMIB01000002.1"/>
</dbReference>
<reference evidence="2" key="2">
    <citation type="submission" date="2020-09" db="EMBL/GenBank/DDBJ databases">
        <authorList>
            <person name="Sun Q."/>
            <person name="Zhou Y."/>
        </authorList>
    </citation>
    <scope>NUCLEOTIDE SEQUENCE</scope>
    <source>
        <strain evidence="2">CGMCC 1.15290</strain>
    </source>
</reference>